<evidence type="ECO:0000313" key="2">
    <source>
        <dbReference type="Proteomes" id="UP000241964"/>
    </source>
</evidence>
<dbReference type="Proteomes" id="UP000241964">
    <property type="component" value="Unassembled WGS sequence"/>
</dbReference>
<dbReference type="AlphaFoldDB" id="A0A2P8FAM3"/>
<organism evidence="1 2">
    <name type="scientific">Dyadobacter jiangsuensis</name>
    <dbReference type="NCBI Taxonomy" id="1591085"/>
    <lineage>
        <taxon>Bacteria</taxon>
        <taxon>Pseudomonadati</taxon>
        <taxon>Bacteroidota</taxon>
        <taxon>Cytophagia</taxon>
        <taxon>Cytophagales</taxon>
        <taxon>Spirosomataceae</taxon>
        <taxon>Dyadobacter</taxon>
    </lineage>
</organism>
<gene>
    <name evidence="1" type="ORF">CLV60_1296</name>
</gene>
<evidence type="ECO:0000313" key="1">
    <source>
        <dbReference type="EMBL" id="PSL18777.1"/>
    </source>
</evidence>
<comment type="caution">
    <text evidence="1">The sequence shown here is derived from an EMBL/GenBank/DDBJ whole genome shotgun (WGS) entry which is preliminary data.</text>
</comment>
<proteinExistence type="predicted"/>
<reference evidence="1 2" key="1">
    <citation type="submission" date="2018-03" db="EMBL/GenBank/DDBJ databases">
        <title>Genomic Encyclopedia of Archaeal and Bacterial Type Strains, Phase II (KMG-II): from individual species to whole genera.</title>
        <authorList>
            <person name="Goeker M."/>
        </authorList>
    </citation>
    <scope>NUCLEOTIDE SEQUENCE [LARGE SCALE GENOMIC DNA]</scope>
    <source>
        <strain evidence="1 2">DSM 29057</strain>
    </source>
</reference>
<accession>A0A2P8FAM3</accession>
<dbReference type="EMBL" id="PYAS01000029">
    <property type="protein sequence ID" value="PSL18777.1"/>
    <property type="molecule type" value="Genomic_DNA"/>
</dbReference>
<protein>
    <submittedName>
        <fullName evidence="1">Uncharacterized protein</fullName>
    </submittedName>
</protein>
<keyword evidence="2" id="KW-1185">Reference proteome</keyword>
<sequence length="38" mass="4256">MIKKPLVDLPGSNKIDGTLFYIVLLKINDMAPRTGRNI</sequence>
<name>A0A2P8FAM3_9BACT</name>